<keyword evidence="6" id="KW-0732">Signal</keyword>
<organism evidence="8 9">
    <name type="scientific">Pseudomonas entomophila</name>
    <dbReference type="NCBI Taxonomy" id="312306"/>
    <lineage>
        <taxon>Bacteria</taxon>
        <taxon>Pseudomonadati</taxon>
        <taxon>Pseudomonadota</taxon>
        <taxon>Gammaproteobacteria</taxon>
        <taxon>Pseudomonadales</taxon>
        <taxon>Pseudomonadaceae</taxon>
        <taxon>Pseudomonas</taxon>
    </lineage>
</organism>
<keyword evidence="9" id="KW-1185">Reference proteome</keyword>
<dbReference type="PRINTS" id="PR00607">
    <property type="entry name" value="CYTCHROMECIE"/>
</dbReference>
<name>A0ABY9QYP1_9PSED</name>
<feature type="chain" id="PRO_5046881317" evidence="6">
    <location>
        <begin position="18"/>
        <end position="120"/>
    </location>
</feature>
<evidence type="ECO:0000256" key="6">
    <source>
        <dbReference type="SAM" id="SignalP"/>
    </source>
</evidence>
<keyword evidence="3" id="KW-0479">Metal-binding</keyword>
<dbReference type="PANTHER" id="PTHR40942:SF4">
    <property type="entry name" value="CYTOCHROME C5"/>
    <property type="match status" value="1"/>
</dbReference>
<protein>
    <submittedName>
        <fullName evidence="8">C-type cytochrome</fullName>
    </submittedName>
</protein>
<dbReference type="InterPro" id="IPR002323">
    <property type="entry name" value="Cyt_CIE"/>
</dbReference>
<dbReference type="Gene3D" id="1.10.760.10">
    <property type="entry name" value="Cytochrome c-like domain"/>
    <property type="match status" value="1"/>
</dbReference>
<keyword evidence="2" id="KW-0349">Heme</keyword>
<evidence type="ECO:0000313" key="9">
    <source>
        <dbReference type="Proteomes" id="UP001183127"/>
    </source>
</evidence>
<keyword evidence="4" id="KW-0249">Electron transport</keyword>
<sequence>MPSSTTLLSAAALTAFALLLGGCRDEPEPVTPAGARVPADPALATLYANTCKTCHANPASGAPLAGDAAAWSPRLAQGVDRLLEHSINGYKGMPPMGLCMQCSEAQFLALIGFMSGQSVH</sequence>
<dbReference type="Pfam" id="PF13442">
    <property type="entry name" value="Cytochrome_CBB3"/>
    <property type="match status" value="1"/>
</dbReference>
<evidence type="ECO:0000256" key="5">
    <source>
        <dbReference type="ARBA" id="ARBA00023004"/>
    </source>
</evidence>
<evidence type="ECO:0000259" key="7">
    <source>
        <dbReference type="Pfam" id="PF13442"/>
    </source>
</evidence>
<keyword evidence="1" id="KW-0813">Transport</keyword>
<dbReference type="InterPro" id="IPR036909">
    <property type="entry name" value="Cyt_c-like_dom_sf"/>
</dbReference>
<evidence type="ECO:0000313" key="8">
    <source>
        <dbReference type="EMBL" id="WMW08161.1"/>
    </source>
</evidence>
<evidence type="ECO:0000256" key="3">
    <source>
        <dbReference type="ARBA" id="ARBA00022723"/>
    </source>
</evidence>
<dbReference type="InterPro" id="IPR009056">
    <property type="entry name" value="Cyt_c-like_dom"/>
</dbReference>
<evidence type="ECO:0000256" key="2">
    <source>
        <dbReference type="ARBA" id="ARBA00022617"/>
    </source>
</evidence>
<proteinExistence type="predicted"/>
<dbReference type="RefSeq" id="WP_011534458.1">
    <property type="nucleotide sequence ID" value="NZ_CP132921.1"/>
</dbReference>
<accession>A0ABY9QYP1</accession>
<keyword evidence="5" id="KW-0408">Iron</keyword>
<evidence type="ECO:0000256" key="4">
    <source>
        <dbReference type="ARBA" id="ARBA00022982"/>
    </source>
</evidence>
<feature type="domain" description="Cytochrome c" evidence="7">
    <location>
        <begin position="42"/>
        <end position="114"/>
    </location>
</feature>
<dbReference type="GeneID" id="32806404"/>
<feature type="signal peptide" evidence="6">
    <location>
        <begin position="1"/>
        <end position="17"/>
    </location>
</feature>
<gene>
    <name evidence="8" type="ORF">RAH46_12705</name>
</gene>
<reference evidence="8 9" key="1">
    <citation type="submission" date="2023-08" db="EMBL/GenBank/DDBJ databases">
        <title>Complete Genome Sequence of Pseudomonas entomophila TVIN A01.</title>
        <authorList>
            <person name="Shelke T."/>
            <person name="Mahar N.S."/>
            <person name="Gupta I."/>
            <person name="Gupta V."/>
        </authorList>
    </citation>
    <scope>NUCLEOTIDE SEQUENCE [LARGE SCALE GENOMIC DNA]</scope>
    <source>
        <strain evidence="8 9">TVIN-A01</strain>
    </source>
</reference>
<dbReference type="Proteomes" id="UP001183127">
    <property type="component" value="Chromosome"/>
</dbReference>
<dbReference type="SUPFAM" id="SSF46626">
    <property type="entry name" value="Cytochrome c"/>
    <property type="match status" value="1"/>
</dbReference>
<dbReference type="PANTHER" id="PTHR40942">
    <property type="match status" value="1"/>
</dbReference>
<dbReference type="EMBL" id="CP132921">
    <property type="protein sequence ID" value="WMW08161.1"/>
    <property type="molecule type" value="Genomic_DNA"/>
</dbReference>
<evidence type="ECO:0000256" key="1">
    <source>
        <dbReference type="ARBA" id="ARBA00022448"/>
    </source>
</evidence>